<dbReference type="Proteomes" id="UP001497623">
    <property type="component" value="Unassembled WGS sequence"/>
</dbReference>
<protein>
    <recommendedName>
        <fullName evidence="4">Phorbol-ester/DAG-type domain-containing protein</fullName>
    </recommendedName>
</protein>
<evidence type="ECO:0000256" key="1">
    <source>
        <dbReference type="SAM" id="MobiDB-lite"/>
    </source>
</evidence>
<evidence type="ECO:0000313" key="2">
    <source>
        <dbReference type="EMBL" id="CAL4194327.1"/>
    </source>
</evidence>
<dbReference type="AlphaFoldDB" id="A0AAV2SHV7"/>
<feature type="non-terminal residue" evidence="2">
    <location>
        <position position="194"/>
    </location>
</feature>
<evidence type="ECO:0008006" key="4">
    <source>
        <dbReference type="Google" id="ProtNLM"/>
    </source>
</evidence>
<sequence>GVGDTVHNISDKTGVSDMVHNVSSGMKRMMTLPPPVSKEEECPGVPPRTPRVSVLSPGIDSSPNDLSPNTMSEIAQEEAAINNELGLKDDYFSHPEGRDSIAELEHSIELCKSLILQCEESSIRRRTLVHKLIQFRYRLQEAKEESEIASSGVRVVLGHQLQPQHPPLTRTTKQYCDKCAQIIWGVIHVSYKCS</sequence>
<reference evidence="2 3" key="1">
    <citation type="submission" date="2024-05" db="EMBL/GenBank/DDBJ databases">
        <authorList>
            <person name="Wallberg A."/>
        </authorList>
    </citation>
    <scope>NUCLEOTIDE SEQUENCE [LARGE SCALE GENOMIC DNA]</scope>
</reference>
<feature type="non-terminal residue" evidence="2">
    <location>
        <position position="1"/>
    </location>
</feature>
<keyword evidence="3" id="KW-1185">Reference proteome</keyword>
<comment type="caution">
    <text evidence="2">The sequence shown here is derived from an EMBL/GenBank/DDBJ whole genome shotgun (WGS) entry which is preliminary data.</text>
</comment>
<proteinExistence type="predicted"/>
<organism evidence="2 3">
    <name type="scientific">Meganyctiphanes norvegica</name>
    <name type="common">Northern krill</name>
    <name type="synonym">Thysanopoda norvegica</name>
    <dbReference type="NCBI Taxonomy" id="48144"/>
    <lineage>
        <taxon>Eukaryota</taxon>
        <taxon>Metazoa</taxon>
        <taxon>Ecdysozoa</taxon>
        <taxon>Arthropoda</taxon>
        <taxon>Crustacea</taxon>
        <taxon>Multicrustacea</taxon>
        <taxon>Malacostraca</taxon>
        <taxon>Eumalacostraca</taxon>
        <taxon>Eucarida</taxon>
        <taxon>Euphausiacea</taxon>
        <taxon>Euphausiidae</taxon>
        <taxon>Meganyctiphanes</taxon>
    </lineage>
</organism>
<accession>A0AAV2SHV7</accession>
<gene>
    <name evidence="2" type="ORF">MNOR_LOCUS36922</name>
</gene>
<evidence type="ECO:0000313" key="3">
    <source>
        <dbReference type="Proteomes" id="UP001497623"/>
    </source>
</evidence>
<dbReference type="EMBL" id="CAXKWB010070593">
    <property type="protein sequence ID" value="CAL4194327.1"/>
    <property type="molecule type" value="Genomic_DNA"/>
</dbReference>
<name>A0AAV2SHV7_MEGNR</name>
<feature type="region of interest" description="Disordered" evidence="1">
    <location>
        <begin position="34"/>
        <end position="66"/>
    </location>
</feature>